<dbReference type="Pfam" id="PF01485">
    <property type="entry name" value="IBR"/>
    <property type="match status" value="1"/>
</dbReference>
<dbReference type="InterPro" id="IPR013083">
    <property type="entry name" value="Znf_RING/FYVE/PHD"/>
</dbReference>
<evidence type="ECO:0000256" key="9">
    <source>
        <dbReference type="ARBA" id="ARBA00022833"/>
    </source>
</evidence>
<organism evidence="14">
    <name type="scientific">Arcella intermedia</name>
    <dbReference type="NCBI Taxonomy" id="1963864"/>
    <lineage>
        <taxon>Eukaryota</taxon>
        <taxon>Amoebozoa</taxon>
        <taxon>Tubulinea</taxon>
        <taxon>Elardia</taxon>
        <taxon>Arcellinida</taxon>
        <taxon>Sphaerothecina</taxon>
        <taxon>Arcellidae</taxon>
        <taxon>Arcella</taxon>
    </lineage>
</organism>
<keyword evidence="8" id="KW-0833">Ubl conjugation pathway</keyword>
<comment type="catalytic activity">
    <reaction evidence="1">
        <text>[E2 ubiquitin-conjugating enzyme]-S-ubiquitinyl-L-cysteine + [acceptor protein]-L-lysine = [E2 ubiquitin-conjugating enzyme]-L-cysteine + [acceptor protein]-N(6)-ubiquitinyl-L-lysine.</text>
        <dbReference type="EC" id="2.3.2.31"/>
    </reaction>
</comment>
<evidence type="ECO:0000256" key="8">
    <source>
        <dbReference type="ARBA" id="ARBA00022786"/>
    </source>
</evidence>
<dbReference type="GO" id="GO:0061630">
    <property type="term" value="F:ubiquitin protein ligase activity"/>
    <property type="evidence" value="ECO:0007669"/>
    <property type="project" value="UniProtKB-EC"/>
</dbReference>
<evidence type="ECO:0000256" key="2">
    <source>
        <dbReference type="ARBA" id="ARBA00004906"/>
    </source>
</evidence>
<keyword evidence="6" id="KW-0677">Repeat</keyword>
<evidence type="ECO:0000256" key="4">
    <source>
        <dbReference type="ARBA" id="ARBA00022679"/>
    </source>
</evidence>
<keyword evidence="4" id="KW-0808">Transferase</keyword>
<dbReference type="FunFam" id="3.30.40.10:FF:000137">
    <property type="entry name" value="RanBP-type and C3HC4-type zinc finger-containing protein 1"/>
    <property type="match status" value="1"/>
</dbReference>
<dbReference type="InterPro" id="IPR017907">
    <property type="entry name" value="Znf_RING_CS"/>
</dbReference>
<dbReference type="GO" id="GO:0008270">
    <property type="term" value="F:zinc ion binding"/>
    <property type="evidence" value="ECO:0007669"/>
    <property type="project" value="UniProtKB-KW"/>
</dbReference>
<sequence length="246" mass="28569">MTPEKREQYMKLKEAENKTIDCAICYDSVNIRDTYTFDSCFHRFCRDCLKGYIQVEINEGNIQRKGKTFGLKCPGNTCSNILAPHDIKNVVDKATYDRYDSMLRDLAIENMSDVSWCPTPGCGNALIQDSHTIPLLVCYTCKHTWCAKCNVPWHFESTCQSYQAWLEKLRSEKKLKEKKELENDEAYKRWIKQYTKPCPKCSSPIDKNGGCNHMTCRNCGYHFCWICLKHFDGYSHFGRSSCAMFS</sequence>
<dbReference type="GO" id="GO:0016567">
    <property type="term" value="P:protein ubiquitination"/>
    <property type="evidence" value="ECO:0007669"/>
    <property type="project" value="InterPro"/>
</dbReference>
<comment type="pathway">
    <text evidence="2">Protein modification; protein ubiquitination.</text>
</comment>
<dbReference type="InterPro" id="IPR002867">
    <property type="entry name" value="IBR_dom"/>
</dbReference>
<evidence type="ECO:0000256" key="3">
    <source>
        <dbReference type="ARBA" id="ARBA00012251"/>
    </source>
</evidence>
<dbReference type="Gene3D" id="1.20.120.1750">
    <property type="match status" value="1"/>
</dbReference>
<dbReference type="SUPFAM" id="SSF57850">
    <property type="entry name" value="RING/U-box"/>
    <property type="match status" value="3"/>
</dbReference>
<evidence type="ECO:0000256" key="5">
    <source>
        <dbReference type="ARBA" id="ARBA00022723"/>
    </source>
</evidence>
<dbReference type="InterPro" id="IPR031127">
    <property type="entry name" value="E3_UB_ligase_RBR"/>
</dbReference>
<evidence type="ECO:0000259" key="12">
    <source>
        <dbReference type="PROSITE" id="PS50089"/>
    </source>
</evidence>
<comment type="similarity">
    <text evidence="10">Belongs to the RBR family. RNF14 subfamily.</text>
</comment>
<keyword evidence="9" id="KW-0862">Zinc</keyword>
<evidence type="ECO:0000259" key="13">
    <source>
        <dbReference type="PROSITE" id="PS51873"/>
    </source>
</evidence>
<reference evidence="14" key="1">
    <citation type="journal article" date="2020" name="J. Eukaryot. Microbiol.">
        <title>De novo Sequencing, Assembly and Annotation of the Transcriptome for the Free-Living Testate Amoeba Arcella intermedia.</title>
        <authorList>
            <person name="Ribeiro G.M."/>
            <person name="Porfirio-Sousa A.L."/>
            <person name="Maurer-Alcala X.X."/>
            <person name="Katz L.A."/>
            <person name="Lahr D.J.G."/>
        </authorList>
    </citation>
    <scope>NUCLEOTIDE SEQUENCE</scope>
</reference>
<dbReference type="InterPro" id="IPR044066">
    <property type="entry name" value="TRIAD_supradom"/>
</dbReference>
<evidence type="ECO:0000256" key="7">
    <source>
        <dbReference type="ARBA" id="ARBA00022771"/>
    </source>
</evidence>
<dbReference type="Gene3D" id="3.30.40.10">
    <property type="entry name" value="Zinc/RING finger domain, C3HC4 (zinc finger)"/>
    <property type="match status" value="1"/>
</dbReference>
<dbReference type="InterPro" id="IPR001841">
    <property type="entry name" value="Znf_RING"/>
</dbReference>
<keyword evidence="7 11" id="KW-0863">Zinc-finger</keyword>
<evidence type="ECO:0000313" key="14">
    <source>
        <dbReference type="EMBL" id="NDV35434.1"/>
    </source>
</evidence>
<dbReference type="PROSITE" id="PS50089">
    <property type="entry name" value="ZF_RING_2"/>
    <property type="match status" value="1"/>
</dbReference>
<dbReference type="CDD" id="cd20354">
    <property type="entry name" value="Rcat_RBR_RNF14"/>
    <property type="match status" value="1"/>
</dbReference>
<dbReference type="InterPro" id="IPR018957">
    <property type="entry name" value="Znf_C3HC4_RING-type"/>
</dbReference>
<dbReference type="PROSITE" id="PS51873">
    <property type="entry name" value="TRIAD"/>
    <property type="match status" value="1"/>
</dbReference>
<dbReference type="PANTHER" id="PTHR11685">
    <property type="entry name" value="RBR FAMILY RING FINGER AND IBR DOMAIN-CONTAINING"/>
    <property type="match status" value="1"/>
</dbReference>
<evidence type="ECO:0000256" key="10">
    <source>
        <dbReference type="ARBA" id="ARBA00044508"/>
    </source>
</evidence>
<dbReference type="Gene3D" id="2.20.25.20">
    <property type="match status" value="1"/>
</dbReference>
<feature type="domain" description="RING-type" evidence="12">
    <location>
        <begin position="22"/>
        <end position="74"/>
    </location>
</feature>
<evidence type="ECO:0000256" key="11">
    <source>
        <dbReference type="PROSITE-ProRule" id="PRU00175"/>
    </source>
</evidence>
<dbReference type="EMBL" id="GIBP01006465">
    <property type="protein sequence ID" value="NDV35434.1"/>
    <property type="molecule type" value="Transcribed_RNA"/>
</dbReference>
<accession>A0A6B2LEK7</accession>
<dbReference type="SMART" id="SM00647">
    <property type="entry name" value="IBR"/>
    <property type="match status" value="2"/>
</dbReference>
<dbReference type="AlphaFoldDB" id="A0A6B2LEK7"/>
<evidence type="ECO:0000256" key="6">
    <source>
        <dbReference type="ARBA" id="ARBA00022737"/>
    </source>
</evidence>
<dbReference type="PROSITE" id="PS00518">
    <property type="entry name" value="ZF_RING_1"/>
    <property type="match status" value="1"/>
</dbReference>
<keyword evidence="5" id="KW-0479">Metal-binding</keyword>
<dbReference type="EC" id="2.3.2.31" evidence="3"/>
<evidence type="ECO:0000256" key="1">
    <source>
        <dbReference type="ARBA" id="ARBA00001798"/>
    </source>
</evidence>
<dbReference type="InterPro" id="IPR047548">
    <property type="entry name" value="Rcat_RBR_RNF14"/>
</dbReference>
<dbReference type="Pfam" id="PF00097">
    <property type="entry name" value="zf-C3HC4"/>
    <property type="match status" value="1"/>
</dbReference>
<feature type="domain" description="RING-type" evidence="13">
    <location>
        <begin position="18"/>
        <end position="246"/>
    </location>
</feature>
<protein>
    <recommendedName>
        <fullName evidence="3">RBR-type E3 ubiquitin transferase</fullName>
        <ecNumber evidence="3">2.3.2.31</ecNumber>
    </recommendedName>
</protein>
<dbReference type="Pfam" id="PF22191">
    <property type="entry name" value="IBR_1"/>
    <property type="match status" value="1"/>
</dbReference>
<proteinExistence type="inferred from homology"/>
<dbReference type="CDD" id="cd20335">
    <property type="entry name" value="BRcat_RBR"/>
    <property type="match status" value="1"/>
</dbReference>
<name>A0A6B2LEK7_9EUKA</name>